<reference evidence="7 8" key="1">
    <citation type="submission" date="2016-06" db="EMBL/GenBank/DDBJ databases">
        <authorList>
            <person name="Kjaerup R.B."/>
            <person name="Dalgaard T.S."/>
            <person name="Juul-Madsen H.R."/>
        </authorList>
    </citation>
    <scope>NUCLEOTIDE SEQUENCE [LARGE SCALE GENOMIC DNA]</scope>
    <source>
        <strain evidence="7 8">1127319.6</strain>
    </source>
</reference>
<dbReference type="InterPro" id="IPR023753">
    <property type="entry name" value="FAD/NAD-binding_dom"/>
</dbReference>
<comment type="cofactor">
    <cofactor evidence="1">
        <name>FAD</name>
        <dbReference type="ChEBI" id="CHEBI:57692"/>
    </cofactor>
</comment>
<evidence type="ECO:0000256" key="4">
    <source>
        <dbReference type="ARBA" id="ARBA00023002"/>
    </source>
</evidence>
<dbReference type="PANTHER" id="PTHR43557">
    <property type="entry name" value="APOPTOSIS-INDUCING FACTOR 1"/>
    <property type="match status" value="1"/>
</dbReference>
<evidence type="ECO:0000256" key="3">
    <source>
        <dbReference type="ARBA" id="ARBA00022827"/>
    </source>
</evidence>
<evidence type="ECO:0000259" key="5">
    <source>
        <dbReference type="Pfam" id="PF07992"/>
    </source>
</evidence>
<dbReference type="RefSeq" id="WP_064984986.1">
    <property type="nucleotide sequence ID" value="NZ_LZLC01000219.1"/>
</dbReference>
<keyword evidence="3" id="KW-0274">FAD</keyword>
<evidence type="ECO:0000313" key="8">
    <source>
        <dbReference type="Proteomes" id="UP000093898"/>
    </source>
</evidence>
<dbReference type="PRINTS" id="PR00368">
    <property type="entry name" value="FADPNR"/>
</dbReference>
<keyword evidence="2" id="KW-0285">Flavoprotein</keyword>
<organism evidence="7 8">
    <name type="scientific">Mycolicibacterium mucogenicum</name>
    <name type="common">Mycobacterium mucogenicum</name>
    <dbReference type="NCBI Taxonomy" id="56689"/>
    <lineage>
        <taxon>Bacteria</taxon>
        <taxon>Bacillati</taxon>
        <taxon>Actinomycetota</taxon>
        <taxon>Actinomycetes</taxon>
        <taxon>Mycobacteriales</taxon>
        <taxon>Mycobacteriaceae</taxon>
        <taxon>Mycolicibacterium</taxon>
    </lineage>
</organism>
<gene>
    <name evidence="7" type="ORF">A5630_04435</name>
</gene>
<dbReference type="InterPro" id="IPR016156">
    <property type="entry name" value="FAD/NAD-linked_Rdtase_dimer_sf"/>
</dbReference>
<dbReference type="Pfam" id="PF07992">
    <property type="entry name" value="Pyr_redox_2"/>
    <property type="match status" value="1"/>
</dbReference>
<dbReference type="SUPFAM" id="SSF55424">
    <property type="entry name" value="FAD/NAD-linked reductases, dimerisation (C-terminal) domain"/>
    <property type="match status" value="1"/>
</dbReference>
<dbReference type="Proteomes" id="UP000093898">
    <property type="component" value="Unassembled WGS sequence"/>
</dbReference>
<evidence type="ECO:0000313" key="7">
    <source>
        <dbReference type="EMBL" id="OBJ37519.1"/>
    </source>
</evidence>
<comment type="caution">
    <text evidence="7">The sequence shown here is derived from an EMBL/GenBank/DDBJ whole genome shotgun (WGS) entry which is preliminary data.</text>
</comment>
<dbReference type="InterPro" id="IPR036188">
    <property type="entry name" value="FAD/NAD-bd_sf"/>
</dbReference>
<proteinExistence type="predicted"/>
<keyword evidence="4" id="KW-0560">Oxidoreductase</keyword>
<dbReference type="Gene3D" id="3.30.390.30">
    <property type="match status" value="1"/>
</dbReference>
<accession>A0A1A3GQA1</accession>
<feature type="domain" description="Reductase C-terminal" evidence="6">
    <location>
        <begin position="315"/>
        <end position="399"/>
    </location>
</feature>
<dbReference type="Gene3D" id="3.50.50.60">
    <property type="entry name" value="FAD/NAD(P)-binding domain"/>
    <property type="match status" value="2"/>
</dbReference>
<evidence type="ECO:0000256" key="2">
    <source>
        <dbReference type="ARBA" id="ARBA00022630"/>
    </source>
</evidence>
<dbReference type="PANTHER" id="PTHR43557:SF2">
    <property type="entry name" value="RIESKE DOMAIN-CONTAINING PROTEIN-RELATED"/>
    <property type="match status" value="1"/>
</dbReference>
<protein>
    <submittedName>
        <fullName evidence="7">Ferredoxin reductase</fullName>
    </submittedName>
</protein>
<dbReference type="AlphaFoldDB" id="A0A1A3GQA1"/>
<dbReference type="OrthoDB" id="4213189at2"/>
<feature type="domain" description="FAD/NAD(P)-binding" evidence="5">
    <location>
        <begin position="5"/>
        <end position="294"/>
    </location>
</feature>
<dbReference type="PRINTS" id="PR00411">
    <property type="entry name" value="PNDRDTASEI"/>
</dbReference>
<dbReference type="InterPro" id="IPR050446">
    <property type="entry name" value="FAD-oxidoreductase/Apoptosis"/>
</dbReference>
<evidence type="ECO:0000256" key="1">
    <source>
        <dbReference type="ARBA" id="ARBA00001974"/>
    </source>
</evidence>
<name>A0A1A3GQA1_MYCMU</name>
<dbReference type="GO" id="GO:0016651">
    <property type="term" value="F:oxidoreductase activity, acting on NAD(P)H"/>
    <property type="evidence" value="ECO:0007669"/>
    <property type="project" value="TreeGrafter"/>
</dbReference>
<dbReference type="SUPFAM" id="SSF51905">
    <property type="entry name" value="FAD/NAD(P)-binding domain"/>
    <property type="match status" value="2"/>
</dbReference>
<dbReference type="InterPro" id="IPR028202">
    <property type="entry name" value="Reductase_C"/>
</dbReference>
<dbReference type="GO" id="GO:0005737">
    <property type="term" value="C:cytoplasm"/>
    <property type="evidence" value="ECO:0007669"/>
    <property type="project" value="TreeGrafter"/>
</dbReference>
<dbReference type="Pfam" id="PF14759">
    <property type="entry name" value="Reductase_C"/>
    <property type="match status" value="1"/>
</dbReference>
<sequence>MDHGVVVVGAGIGGVSVAAALRSHGYDGQVTLVDAGDFPHDRPPLSKAYLAGKASAADIALQPERWYDDHRVNLRCQSRVTALRCEGAVELDDGTMIAASRVVLATGATAARPTLPGIADDRIHVLRTVTDADRLAAALVPGARLLIVGAGLIGAEVASTAIDIGCAVTMVDPTETPLSQAFGADVADWLHGLATRRGVDVHAAAVHGFTPSPEGITATIGETSADFDAVLMAVGMRADTALAAAAGLRLDRGVVVDDAMVSSNSAILALGDAASPAGDFVGGRGHWETARMQADRVAATIVGQPVHARARLSPWFWTDRFGLHVEVVGEMCSGEGIVVRGTFGEPPFAVFALRGDKLVGAVGVDDNKSVRAAKRIIERNVSVDADALRDTARDLRSLLGR</sequence>
<dbReference type="EMBL" id="LZLC01000219">
    <property type="protein sequence ID" value="OBJ37519.1"/>
    <property type="molecule type" value="Genomic_DNA"/>
</dbReference>
<evidence type="ECO:0000259" key="6">
    <source>
        <dbReference type="Pfam" id="PF14759"/>
    </source>
</evidence>